<organism evidence="1">
    <name type="scientific">uncultured bacterium 5G4</name>
    <dbReference type="NCBI Taxonomy" id="1701326"/>
    <lineage>
        <taxon>Bacteria</taxon>
        <taxon>environmental samples</taxon>
    </lineage>
</organism>
<evidence type="ECO:0000313" key="1">
    <source>
        <dbReference type="EMBL" id="ANA08051.1"/>
    </source>
</evidence>
<name>A0A166H393_9BACT</name>
<protein>
    <submittedName>
        <fullName evidence="1">Uncharacterized protein</fullName>
    </submittedName>
</protein>
<dbReference type="AlphaFoldDB" id="A0A166H393"/>
<gene>
    <name evidence="1" type="ORF">5G4_022</name>
</gene>
<dbReference type="EMBL" id="KT342856">
    <property type="protein sequence ID" value="ANA08051.1"/>
    <property type="molecule type" value="Genomic_DNA"/>
</dbReference>
<reference evidence="1" key="1">
    <citation type="submission" date="2015-07" db="EMBL/GenBank/DDBJ databases">
        <title>Exploring the genomic information of specific uncultured soil bacteria through a new metagenomic library-based strategy.</title>
        <authorList>
            <person name="Liu Y."/>
            <person name="Zhang R."/>
        </authorList>
    </citation>
    <scope>NUCLEOTIDE SEQUENCE</scope>
</reference>
<proteinExistence type="predicted"/>
<accession>A0A166H393</accession>
<sequence>MHTGGLEGGRGKWNSRCSGDMRRYREEHLWRRRLSGPYLTLRRESVGSEPD</sequence>